<comment type="caution">
    <text evidence="1">The sequence shown here is derived from an EMBL/GenBank/DDBJ whole genome shotgun (WGS) entry which is preliminary data.</text>
</comment>
<reference evidence="2" key="1">
    <citation type="journal article" date="2022" name="Mol. Ecol. Resour.">
        <title>The genomes of chicory, endive, great burdock and yacon provide insights into Asteraceae palaeo-polyploidization history and plant inulin production.</title>
        <authorList>
            <person name="Fan W."/>
            <person name="Wang S."/>
            <person name="Wang H."/>
            <person name="Wang A."/>
            <person name="Jiang F."/>
            <person name="Liu H."/>
            <person name="Zhao H."/>
            <person name="Xu D."/>
            <person name="Zhang Y."/>
        </authorList>
    </citation>
    <scope>NUCLEOTIDE SEQUENCE [LARGE SCALE GENOMIC DNA]</scope>
    <source>
        <strain evidence="2">cv. Niubang</strain>
    </source>
</reference>
<keyword evidence="2" id="KW-1185">Reference proteome</keyword>
<organism evidence="1 2">
    <name type="scientific">Arctium lappa</name>
    <name type="common">Greater burdock</name>
    <name type="synonym">Lappa major</name>
    <dbReference type="NCBI Taxonomy" id="4217"/>
    <lineage>
        <taxon>Eukaryota</taxon>
        <taxon>Viridiplantae</taxon>
        <taxon>Streptophyta</taxon>
        <taxon>Embryophyta</taxon>
        <taxon>Tracheophyta</taxon>
        <taxon>Spermatophyta</taxon>
        <taxon>Magnoliopsida</taxon>
        <taxon>eudicotyledons</taxon>
        <taxon>Gunneridae</taxon>
        <taxon>Pentapetalae</taxon>
        <taxon>asterids</taxon>
        <taxon>campanulids</taxon>
        <taxon>Asterales</taxon>
        <taxon>Asteraceae</taxon>
        <taxon>Carduoideae</taxon>
        <taxon>Cardueae</taxon>
        <taxon>Arctiinae</taxon>
        <taxon>Arctium</taxon>
    </lineage>
</organism>
<dbReference type="EMBL" id="CM042057">
    <property type="protein sequence ID" value="KAI3691712.1"/>
    <property type="molecule type" value="Genomic_DNA"/>
</dbReference>
<evidence type="ECO:0000313" key="1">
    <source>
        <dbReference type="EMBL" id="KAI3691712.1"/>
    </source>
</evidence>
<dbReference type="Proteomes" id="UP001055879">
    <property type="component" value="Linkage Group LG11"/>
</dbReference>
<sequence length="123" mass="14609">MADRQRKWRRIWLSFIEREPMEVDNFINDEENIPNKRVCLAQEEVTCGEGPDYIQRGLKRKDENDIRKKILKIVGNPFILQDQGWSNRRNGRVTYIHTAEDLCYGKPLMNPNFVRKCSMPRAV</sequence>
<protein>
    <submittedName>
        <fullName evidence="1">Uncharacterized protein</fullName>
    </submittedName>
</protein>
<accession>A0ACB8Z1N6</accession>
<proteinExistence type="predicted"/>
<name>A0ACB8Z1N6_ARCLA</name>
<gene>
    <name evidence="1" type="ORF">L6452_31514</name>
</gene>
<reference evidence="1 2" key="2">
    <citation type="journal article" date="2022" name="Mol. Ecol. Resour.">
        <title>The genomes of chicory, endive, great burdock and yacon provide insights into Asteraceae paleo-polyploidization history and plant inulin production.</title>
        <authorList>
            <person name="Fan W."/>
            <person name="Wang S."/>
            <person name="Wang H."/>
            <person name="Wang A."/>
            <person name="Jiang F."/>
            <person name="Liu H."/>
            <person name="Zhao H."/>
            <person name="Xu D."/>
            <person name="Zhang Y."/>
        </authorList>
    </citation>
    <scope>NUCLEOTIDE SEQUENCE [LARGE SCALE GENOMIC DNA]</scope>
    <source>
        <strain evidence="2">cv. Niubang</strain>
    </source>
</reference>
<evidence type="ECO:0000313" key="2">
    <source>
        <dbReference type="Proteomes" id="UP001055879"/>
    </source>
</evidence>